<dbReference type="GO" id="GO:0016987">
    <property type="term" value="F:sigma factor activity"/>
    <property type="evidence" value="ECO:0007669"/>
    <property type="project" value="UniProtKB-KW"/>
</dbReference>
<dbReference type="CDD" id="cd06171">
    <property type="entry name" value="Sigma70_r4"/>
    <property type="match status" value="1"/>
</dbReference>
<dbReference type="Gene3D" id="1.10.10.10">
    <property type="entry name" value="Winged helix-like DNA-binding domain superfamily/Winged helix DNA-binding domain"/>
    <property type="match status" value="1"/>
</dbReference>
<keyword evidence="3" id="KW-0731">Sigma factor</keyword>
<evidence type="ECO:0000313" key="8">
    <source>
        <dbReference type="EMBL" id="RJT87713.1"/>
    </source>
</evidence>
<evidence type="ECO:0000259" key="6">
    <source>
        <dbReference type="Pfam" id="PF04542"/>
    </source>
</evidence>
<accession>A0A3A5MLI9</accession>
<gene>
    <name evidence="8" type="ORF">D6T64_13525</name>
</gene>
<reference evidence="8 9" key="1">
    <citation type="submission" date="2018-09" db="EMBL/GenBank/DDBJ databases">
        <title>Novel species of Cryobacterium.</title>
        <authorList>
            <person name="Liu Q."/>
            <person name="Xin Y.-H."/>
        </authorList>
    </citation>
    <scope>NUCLEOTIDE SEQUENCE [LARGE SCALE GENOMIC DNA]</scope>
    <source>
        <strain evidence="8 9">Hh39</strain>
    </source>
</reference>
<evidence type="ECO:0000259" key="7">
    <source>
        <dbReference type="Pfam" id="PF08281"/>
    </source>
</evidence>
<proteinExistence type="inferred from homology"/>
<dbReference type="NCBIfam" id="TIGR02937">
    <property type="entry name" value="sigma70-ECF"/>
    <property type="match status" value="1"/>
</dbReference>
<dbReference type="SUPFAM" id="SSF88659">
    <property type="entry name" value="Sigma3 and sigma4 domains of RNA polymerase sigma factors"/>
    <property type="match status" value="1"/>
</dbReference>
<evidence type="ECO:0000256" key="3">
    <source>
        <dbReference type="ARBA" id="ARBA00023082"/>
    </source>
</evidence>
<evidence type="ECO:0000256" key="4">
    <source>
        <dbReference type="ARBA" id="ARBA00023125"/>
    </source>
</evidence>
<dbReference type="AlphaFoldDB" id="A0A3A5MLI9"/>
<dbReference type="RefSeq" id="WP_119975303.1">
    <property type="nucleotide sequence ID" value="NZ_JBHSQA010000014.1"/>
</dbReference>
<dbReference type="InterPro" id="IPR013249">
    <property type="entry name" value="RNA_pol_sigma70_r4_t2"/>
</dbReference>
<keyword evidence="2" id="KW-0805">Transcription regulation</keyword>
<evidence type="ECO:0000313" key="9">
    <source>
        <dbReference type="Proteomes" id="UP000272015"/>
    </source>
</evidence>
<dbReference type="OrthoDB" id="3747638at2"/>
<protein>
    <submittedName>
        <fullName evidence="8">RNA polymerase sigma factor</fullName>
    </submittedName>
</protein>
<dbReference type="GO" id="GO:0006352">
    <property type="term" value="P:DNA-templated transcription initiation"/>
    <property type="evidence" value="ECO:0007669"/>
    <property type="project" value="InterPro"/>
</dbReference>
<dbReference type="InterPro" id="IPR013324">
    <property type="entry name" value="RNA_pol_sigma_r3/r4-like"/>
</dbReference>
<dbReference type="Gene3D" id="1.10.1740.10">
    <property type="match status" value="1"/>
</dbReference>
<dbReference type="Proteomes" id="UP000272015">
    <property type="component" value="Unassembled WGS sequence"/>
</dbReference>
<sequence length="172" mass="18874">MNARQKAKQLTNVLDQCAGDVLRYLQRRVGPDDAADLLGDTMMVAWRRVNLLPDDAEGARMWIFGLARGTLLNHSRGERRRLALTEKIRTHVMSAPTAPAADEGSDVRDALSQLSPELREIVQLVHWEGFTLAQAAQIVGIPAPTARGRYSRAKDELRVALGVIACTSTSTS</sequence>
<dbReference type="EMBL" id="QZVS01000088">
    <property type="protein sequence ID" value="RJT87713.1"/>
    <property type="molecule type" value="Genomic_DNA"/>
</dbReference>
<keyword evidence="9" id="KW-1185">Reference proteome</keyword>
<feature type="domain" description="RNA polymerase sigma factor 70 region 4 type 2" evidence="7">
    <location>
        <begin position="107"/>
        <end position="157"/>
    </location>
</feature>
<evidence type="ECO:0000256" key="5">
    <source>
        <dbReference type="ARBA" id="ARBA00023163"/>
    </source>
</evidence>
<evidence type="ECO:0000256" key="2">
    <source>
        <dbReference type="ARBA" id="ARBA00023015"/>
    </source>
</evidence>
<dbReference type="InterPro" id="IPR036388">
    <property type="entry name" value="WH-like_DNA-bd_sf"/>
</dbReference>
<dbReference type="InterPro" id="IPR007627">
    <property type="entry name" value="RNA_pol_sigma70_r2"/>
</dbReference>
<comment type="similarity">
    <text evidence="1">Belongs to the sigma-70 factor family. ECF subfamily.</text>
</comment>
<name>A0A3A5MLI9_9MICO</name>
<keyword evidence="4" id="KW-0238">DNA-binding</keyword>
<dbReference type="Pfam" id="PF08281">
    <property type="entry name" value="Sigma70_r4_2"/>
    <property type="match status" value="1"/>
</dbReference>
<dbReference type="PANTHER" id="PTHR43133">
    <property type="entry name" value="RNA POLYMERASE ECF-TYPE SIGMA FACTO"/>
    <property type="match status" value="1"/>
</dbReference>
<comment type="caution">
    <text evidence="8">The sequence shown here is derived from an EMBL/GenBank/DDBJ whole genome shotgun (WGS) entry which is preliminary data.</text>
</comment>
<dbReference type="InterPro" id="IPR039425">
    <property type="entry name" value="RNA_pol_sigma-70-like"/>
</dbReference>
<feature type="domain" description="RNA polymerase sigma-70 region 2" evidence="6">
    <location>
        <begin position="16"/>
        <end position="81"/>
    </location>
</feature>
<dbReference type="InterPro" id="IPR014284">
    <property type="entry name" value="RNA_pol_sigma-70_dom"/>
</dbReference>
<dbReference type="Pfam" id="PF04542">
    <property type="entry name" value="Sigma70_r2"/>
    <property type="match status" value="1"/>
</dbReference>
<dbReference type="PANTHER" id="PTHR43133:SF52">
    <property type="entry name" value="ECF RNA POLYMERASE SIGMA FACTOR SIGL"/>
    <property type="match status" value="1"/>
</dbReference>
<keyword evidence="5" id="KW-0804">Transcription</keyword>
<dbReference type="GO" id="GO:0003677">
    <property type="term" value="F:DNA binding"/>
    <property type="evidence" value="ECO:0007669"/>
    <property type="project" value="UniProtKB-KW"/>
</dbReference>
<dbReference type="InterPro" id="IPR013325">
    <property type="entry name" value="RNA_pol_sigma_r2"/>
</dbReference>
<evidence type="ECO:0000256" key="1">
    <source>
        <dbReference type="ARBA" id="ARBA00010641"/>
    </source>
</evidence>
<dbReference type="SUPFAM" id="SSF88946">
    <property type="entry name" value="Sigma2 domain of RNA polymerase sigma factors"/>
    <property type="match status" value="1"/>
</dbReference>
<organism evidence="8 9">
    <name type="scientific">Cryobacterium melibiosiphilum</name>
    <dbReference type="NCBI Taxonomy" id="995039"/>
    <lineage>
        <taxon>Bacteria</taxon>
        <taxon>Bacillati</taxon>
        <taxon>Actinomycetota</taxon>
        <taxon>Actinomycetes</taxon>
        <taxon>Micrococcales</taxon>
        <taxon>Microbacteriaceae</taxon>
        <taxon>Cryobacterium</taxon>
    </lineage>
</organism>